<dbReference type="EMBL" id="JBEDUW010000004">
    <property type="protein sequence ID" value="KAK9931919.1"/>
    <property type="molecule type" value="Genomic_DNA"/>
</dbReference>
<accession>A0AAW1X767</accession>
<keyword evidence="2" id="KW-1185">Reference proteome</keyword>
<proteinExistence type="predicted"/>
<comment type="caution">
    <text evidence="1">The sequence shown here is derived from an EMBL/GenBank/DDBJ whole genome shotgun (WGS) entry which is preliminary data.</text>
</comment>
<gene>
    <name evidence="1" type="ORF">M0R45_019173</name>
</gene>
<dbReference type="AlphaFoldDB" id="A0AAW1X767"/>
<name>A0AAW1X767_RUBAR</name>
<sequence>MGGSVVRAEERNPRWVSCEPDGVDERRWWLGWDGEDAMAAAAGWAHHGFNGKMMIGIGKGTARLGLVVGQRTRLGFV</sequence>
<reference evidence="1 2" key="1">
    <citation type="journal article" date="2023" name="G3 (Bethesda)">
        <title>A chromosome-length genome assembly and annotation of blackberry (Rubus argutus, cv. 'Hillquist').</title>
        <authorList>
            <person name="Bruna T."/>
            <person name="Aryal R."/>
            <person name="Dudchenko O."/>
            <person name="Sargent D.J."/>
            <person name="Mead D."/>
            <person name="Buti M."/>
            <person name="Cavallini A."/>
            <person name="Hytonen T."/>
            <person name="Andres J."/>
            <person name="Pham M."/>
            <person name="Weisz D."/>
            <person name="Mascagni F."/>
            <person name="Usai G."/>
            <person name="Natali L."/>
            <person name="Bassil N."/>
            <person name="Fernandez G.E."/>
            <person name="Lomsadze A."/>
            <person name="Armour M."/>
            <person name="Olukolu B."/>
            <person name="Poorten T."/>
            <person name="Britton C."/>
            <person name="Davik J."/>
            <person name="Ashrafi H."/>
            <person name="Aiden E.L."/>
            <person name="Borodovsky M."/>
            <person name="Worthington M."/>
        </authorList>
    </citation>
    <scope>NUCLEOTIDE SEQUENCE [LARGE SCALE GENOMIC DNA]</scope>
    <source>
        <strain evidence="1">PI 553951</strain>
    </source>
</reference>
<organism evidence="1 2">
    <name type="scientific">Rubus argutus</name>
    <name type="common">Southern blackberry</name>
    <dbReference type="NCBI Taxonomy" id="59490"/>
    <lineage>
        <taxon>Eukaryota</taxon>
        <taxon>Viridiplantae</taxon>
        <taxon>Streptophyta</taxon>
        <taxon>Embryophyta</taxon>
        <taxon>Tracheophyta</taxon>
        <taxon>Spermatophyta</taxon>
        <taxon>Magnoliopsida</taxon>
        <taxon>eudicotyledons</taxon>
        <taxon>Gunneridae</taxon>
        <taxon>Pentapetalae</taxon>
        <taxon>rosids</taxon>
        <taxon>fabids</taxon>
        <taxon>Rosales</taxon>
        <taxon>Rosaceae</taxon>
        <taxon>Rosoideae</taxon>
        <taxon>Rosoideae incertae sedis</taxon>
        <taxon>Rubus</taxon>
    </lineage>
</organism>
<protein>
    <submittedName>
        <fullName evidence="1">Uncharacterized protein</fullName>
    </submittedName>
</protein>
<dbReference type="Proteomes" id="UP001457282">
    <property type="component" value="Unassembled WGS sequence"/>
</dbReference>
<evidence type="ECO:0000313" key="1">
    <source>
        <dbReference type="EMBL" id="KAK9931919.1"/>
    </source>
</evidence>
<evidence type="ECO:0000313" key="2">
    <source>
        <dbReference type="Proteomes" id="UP001457282"/>
    </source>
</evidence>